<proteinExistence type="predicted"/>
<dbReference type="Proteomes" id="UP000790709">
    <property type="component" value="Unassembled WGS sequence"/>
</dbReference>
<protein>
    <submittedName>
        <fullName evidence="1">Uncharacterized protein</fullName>
    </submittedName>
</protein>
<organism evidence="1 2">
    <name type="scientific">Leucogyrophana mollusca</name>
    <dbReference type="NCBI Taxonomy" id="85980"/>
    <lineage>
        <taxon>Eukaryota</taxon>
        <taxon>Fungi</taxon>
        <taxon>Dikarya</taxon>
        <taxon>Basidiomycota</taxon>
        <taxon>Agaricomycotina</taxon>
        <taxon>Agaricomycetes</taxon>
        <taxon>Agaricomycetidae</taxon>
        <taxon>Boletales</taxon>
        <taxon>Boletales incertae sedis</taxon>
        <taxon>Leucogyrophana</taxon>
    </lineage>
</organism>
<keyword evidence="2" id="KW-1185">Reference proteome</keyword>
<comment type="caution">
    <text evidence="1">The sequence shown here is derived from an EMBL/GenBank/DDBJ whole genome shotgun (WGS) entry which is preliminary data.</text>
</comment>
<dbReference type="EMBL" id="MU266338">
    <property type="protein sequence ID" value="KAH7929750.1"/>
    <property type="molecule type" value="Genomic_DNA"/>
</dbReference>
<name>A0ACB8BX77_9AGAM</name>
<gene>
    <name evidence="1" type="ORF">BV22DRAFT_1056312</name>
</gene>
<sequence>MASFCANPQAPEYDFWDFVTCNICHLPFVPGGNGPPSIPFWITECGHVICNNHLNPDQSCSCCGEPNIQLMALQREMDPPMSDWFRSVPHSLDSIATAAKFQQEALASLVRKYRVQASQLSSTCDRLRAERNALRKSRPIPLNTAIPSHHSFYREVDHLRRDNAQLRQFSGYNPERTQEPSVHTNHNGKRPMTETRRQTASVKTSSSPRSVATPVAPNRLTVPLGEHPNFSRQDHEQQPPDASSHSQPNADRPGTSRFTQQYAYTSQQSARMQTPQLSHEQAGPLRYLQGQPSEQTQRPPMTHPSLPSNPRGRFKPAGNQPSHPLAGPRTTNAPGQPTAPSFAGQTQQGQRSMGPPPTPQQRPIPSVPQTPNSHSGKKQFSFPQGSGQATGDRTSGLSSNRFVPPAAVGRSVASSSRALAGGAANVNGGGQRIPFMPGNFG</sequence>
<accession>A0ACB8BX77</accession>
<reference evidence="1" key="1">
    <citation type="journal article" date="2021" name="New Phytol.">
        <title>Evolutionary innovations through gain and loss of genes in the ectomycorrhizal Boletales.</title>
        <authorList>
            <person name="Wu G."/>
            <person name="Miyauchi S."/>
            <person name="Morin E."/>
            <person name="Kuo A."/>
            <person name="Drula E."/>
            <person name="Varga T."/>
            <person name="Kohler A."/>
            <person name="Feng B."/>
            <person name="Cao Y."/>
            <person name="Lipzen A."/>
            <person name="Daum C."/>
            <person name="Hundley H."/>
            <person name="Pangilinan J."/>
            <person name="Johnson J."/>
            <person name="Barry K."/>
            <person name="LaButti K."/>
            <person name="Ng V."/>
            <person name="Ahrendt S."/>
            <person name="Min B."/>
            <person name="Choi I.G."/>
            <person name="Park H."/>
            <person name="Plett J.M."/>
            <person name="Magnuson J."/>
            <person name="Spatafora J.W."/>
            <person name="Nagy L.G."/>
            <person name="Henrissat B."/>
            <person name="Grigoriev I.V."/>
            <person name="Yang Z.L."/>
            <person name="Xu J."/>
            <person name="Martin F.M."/>
        </authorList>
    </citation>
    <scope>NUCLEOTIDE SEQUENCE</scope>
    <source>
        <strain evidence="1">KUC20120723A-06</strain>
    </source>
</reference>
<evidence type="ECO:0000313" key="1">
    <source>
        <dbReference type="EMBL" id="KAH7929750.1"/>
    </source>
</evidence>
<evidence type="ECO:0000313" key="2">
    <source>
        <dbReference type="Proteomes" id="UP000790709"/>
    </source>
</evidence>